<keyword evidence="2" id="KW-0012">Acyltransferase</keyword>
<comment type="caution">
    <text evidence="3">The sequence shown here is derived from an EMBL/GenBank/DDBJ whole genome shotgun (WGS) entry which is preliminary data.</text>
</comment>
<evidence type="ECO:0000313" key="3">
    <source>
        <dbReference type="EMBL" id="MFD2541816.1"/>
    </source>
</evidence>
<evidence type="ECO:0000256" key="1">
    <source>
        <dbReference type="ARBA" id="ARBA00022679"/>
    </source>
</evidence>
<proteinExistence type="predicted"/>
<keyword evidence="4" id="KW-1185">Reference proteome</keyword>
<name>A0ABW5JZ83_9FLAO</name>
<dbReference type="EMBL" id="JBHULM010000007">
    <property type="protein sequence ID" value="MFD2541816.1"/>
    <property type="molecule type" value="Genomic_DNA"/>
</dbReference>
<evidence type="ECO:0000256" key="2">
    <source>
        <dbReference type="ARBA" id="ARBA00023315"/>
    </source>
</evidence>
<dbReference type="Gene3D" id="2.160.10.10">
    <property type="entry name" value="Hexapeptide repeat proteins"/>
    <property type="match status" value="1"/>
</dbReference>
<evidence type="ECO:0000313" key="4">
    <source>
        <dbReference type="Proteomes" id="UP001597467"/>
    </source>
</evidence>
<dbReference type="PANTHER" id="PTHR43584:SF9">
    <property type="entry name" value="TRANSFERASE HEXAPEPTIDE REPEAT CONTAINING PROTEIN"/>
    <property type="match status" value="1"/>
</dbReference>
<dbReference type="NCBIfam" id="TIGR03991">
    <property type="entry name" value="alt_bact_glmU"/>
    <property type="match status" value="1"/>
</dbReference>
<reference evidence="4" key="1">
    <citation type="journal article" date="2019" name="Int. J. Syst. Evol. Microbiol.">
        <title>The Global Catalogue of Microorganisms (GCM) 10K type strain sequencing project: providing services to taxonomists for standard genome sequencing and annotation.</title>
        <authorList>
            <consortium name="The Broad Institute Genomics Platform"/>
            <consortium name="The Broad Institute Genome Sequencing Center for Infectious Disease"/>
            <person name="Wu L."/>
            <person name="Ma J."/>
        </authorList>
    </citation>
    <scope>NUCLEOTIDE SEQUENCE [LARGE SCALE GENOMIC DNA]</scope>
    <source>
        <strain evidence="4">KCTC 42808</strain>
    </source>
</reference>
<sequence length="392" mass="43503">MNYILFDGPSRNQLLPFTYTRPVADIRVGILTIREKWEKHLGSTTTTITEDYLSEKYPMVEMEENVMINASYLPNSELVEMIKALEENQAIFNDDEVIAFFTKEAQEDIDLGTYQAIEYNEPVLKIENTWDIFSKNGAAIQEDFDFLTNGRKSQPIPSSNNVIAAENIFIEEGAKLEFATLNASSGPIYIAEDAEIMEGSIIRGPFALCNHATVKLGAKIYGPTTVGPHSKVGGEVNNSVLFGYSNKGHDGFLGNSVLGEWCNLGADTNNSNLKNNYAEVRLWSYETEGFARTGLQFCGLMMGDHSKCGINTMFNTGTVVGVSANIFGSGFPRNFVPSFSWGGSGGFTTYLTKKAFEVAQVVMARRAIDFTEQDAAILEHVFENTKKWRSNY</sequence>
<dbReference type="Proteomes" id="UP001597467">
    <property type="component" value="Unassembled WGS sequence"/>
</dbReference>
<dbReference type="SUPFAM" id="SSF51161">
    <property type="entry name" value="Trimeric LpxA-like enzymes"/>
    <property type="match status" value="1"/>
</dbReference>
<keyword evidence="1" id="KW-0808">Transferase</keyword>
<dbReference type="CDD" id="cd05635">
    <property type="entry name" value="LbH_unknown"/>
    <property type="match status" value="1"/>
</dbReference>
<gene>
    <name evidence="3" type="ORF">ACFSSB_05740</name>
</gene>
<dbReference type="RefSeq" id="WP_379901935.1">
    <property type="nucleotide sequence ID" value="NZ_JBHULM010000007.1"/>
</dbReference>
<protein>
    <submittedName>
        <fullName evidence="3">GlmU family protein</fullName>
    </submittedName>
</protein>
<accession>A0ABW5JZ83</accession>
<dbReference type="InterPro" id="IPR050065">
    <property type="entry name" value="GlmU-like"/>
</dbReference>
<dbReference type="InterPro" id="IPR023917">
    <property type="entry name" value="Bifunctiontional_GlmU_bac-type"/>
</dbReference>
<dbReference type="Pfam" id="PF13562">
    <property type="entry name" value="NTP_transf_4"/>
    <property type="match status" value="1"/>
</dbReference>
<dbReference type="PANTHER" id="PTHR43584">
    <property type="entry name" value="NUCLEOTIDYL TRANSFERASE"/>
    <property type="match status" value="1"/>
</dbReference>
<dbReference type="InterPro" id="IPR011004">
    <property type="entry name" value="Trimer_LpxA-like_sf"/>
</dbReference>
<organism evidence="3 4">
    <name type="scientific">Lacinutrix gracilariae</name>
    <dbReference type="NCBI Taxonomy" id="1747198"/>
    <lineage>
        <taxon>Bacteria</taxon>
        <taxon>Pseudomonadati</taxon>
        <taxon>Bacteroidota</taxon>
        <taxon>Flavobacteriia</taxon>
        <taxon>Flavobacteriales</taxon>
        <taxon>Flavobacteriaceae</taxon>
        <taxon>Lacinutrix</taxon>
    </lineage>
</organism>